<name>A0A6L6J6J9_9RHOB</name>
<dbReference type="Pfam" id="PF11836">
    <property type="entry name" value="Phage_TAC_11"/>
    <property type="match status" value="1"/>
</dbReference>
<dbReference type="Proteomes" id="UP000478183">
    <property type="component" value="Unassembled WGS sequence"/>
</dbReference>
<evidence type="ECO:0000313" key="2">
    <source>
        <dbReference type="Proteomes" id="UP000478183"/>
    </source>
</evidence>
<keyword evidence="2" id="KW-1185">Reference proteome</keyword>
<comment type="caution">
    <text evidence="1">The sequence shown here is derived from an EMBL/GenBank/DDBJ whole genome shotgun (WGS) entry which is preliminary data.</text>
</comment>
<gene>
    <name evidence="1" type="ORF">GL286_05660</name>
</gene>
<organism evidence="1 2">
    <name type="scientific">Paracoccus aestuariivivens</name>
    <dbReference type="NCBI Taxonomy" id="1820333"/>
    <lineage>
        <taxon>Bacteria</taxon>
        <taxon>Pseudomonadati</taxon>
        <taxon>Pseudomonadota</taxon>
        <taxon>Alphaproteobacteria</taxon>
        <taxon>Rhodobacterales</taxon>
        <taxon>Paracoccaceae</taxon>
        <taxon>Paracoccus</taxon>
    </lineage>
</organism>
<evidence type="ECO:0000313" key="1">
    <source>
        <dbReference type="EMBL" id="MTH77206.1"/>
    </source>
</evidence>
<accession>A0A6L6J6J9</accession>
<reference evidence="1 2" key="1">
    <citation type="submission" date="2019-11" db="EMBL/GenBank/DDBJ databases">
        <authorList>
            <person name="Dong K."/>
        </authorList>
    </citation>
    <scope>NUCLEOTIDE SEQUENCE [LARGE SCALE GENOMIC DNA]</scope>
    <source>
        <strain evidence="1 2">NBRC 111993</strain>
    </source>
</reference>
<dbReference type="RefSeq" id="WP_155094594.1">
    <property type="nucleotide sequence ID" value="NZ_WMIE01000002.1"/>
</dbReference>
<protein>
    <submittedName>
        <fullName evidence="1">Gene transfer agent family protein</fullName>
    </submittedName>
</protein>
<sequence length="105" mass="10939">MANPWAGEVEIWLDGVSHRAKLTLGALAELEESLGVTSMIAMIERFEGGTFSSRDVVAVLVAGLRGGGWSGGMDEFLLAELKGGPVQAAHLAATLLGRAFRVDGA</sequence>
<dbReference type="OrthoDB" id="7206814at2"/>
<dbReference type="EMBL" id="WMIE01000002">
    <property type="protein sequence ID" value="MTH77206.1"/>
    <property type="molecule type" value="Genomic_DNA"/>
</dbReference>
<proteinExistence type="predicted"/>
<dbReference type="InterPro" id="IPR021791">
    <property type="entry name" value="Phage_TAC_11"/>
</dbReference>
<dbReference type="AlphaFoldDB" id="A0A6L6J6J9"/>